<protein>
    <submittedName>
        <fullName evidence="1">Uncharacterized protein</fullName>
    </submittedName>
</protein>
<feature type="non-terminal residue" evidence="1">
    <location>
        <position position="1"/>
    </location>
</feature>
<gene>
    <name evidence="1" type="ORF">LCGC14_3000440</name>
</gene>
<organism evidence="1">
    <name type="scientific">marine sediment metagenome</name>
    <dbReference type="NCBI Taxonomy" id="412755"/>
    <lineage>
        <taxon>unclassified sequences</taxon>
        <taxon>metagenomes</taxon>
        <taxon>ecological metagenomes</taxon>
    </lineage>
</organism>
<reference evidence="1" key="1">
    <citation type="journal article" date="2015" name="Nature">
        <title>Complex archaea that bridge the gap between prokaryotes and eukaryotes.</title>
        <authorList>
            <person name="Spang A."/>
            <person name="Saw J.H."/>
            <person name="Jorgensen S.L."/>
            <person name="Zaremba-Niedzwiedzka K."/>
            <person name="Martijn J."/>
            <person name="Lind A.E."/>
            <person name="van Eijk R."/>
            <person name="Schleper C."/>
            <person name="Guy L."/>
            <person name="Ettema T.J."/>
        </authorList>
    </citation>
    <scope>NUCLEOTIDE SEQUENCE</scope>
</reference>
<dbReference type="AlphaFoldDB" id="A0A0F8X1N6"/>
<sequence length="259" mass="29420">LFYLDEQDEERRILKWIRKPISEEKWYVDAYPFSGRIIAAILNENVDLFFYEHGALYYLPCSPAEQPPRTILSTSSLGSEASLIQQGSFTGFTIFDGELKKLQLITPSGNGYKAVPLIDSGEIHYSAIDNHQRLRILTFSKKSNELTLYQQDPDSDSFESTPVTLSRGTTSVFFFNINGIDIFLFNESGENRNQKHIYQLVMLFPQKSKYTKEVLLQSTIPISRFKALLSGDKLYIALLQESLAILVVDLKALIVNSGL</sequence>
<evidence type="ECO:0000313" key="1">
    <source>
        <dbReference type="EMBL" id="KKK62828.1"/>
    </source>
</evidence>
<accession>A0A0F8X1N6</accession>
<dbReference type="EMBL" id="LAZR01061809">
    <property type="protein sequence ID" value="KKK62828.1"/>
    <property type="molecule type" value="Genomic_DNA"/>
</dbReference>
<proteinExistence type="predicted"/>
<comment type="caution">
    <text evidence="1">The sequence shown here is derived from an EMBL/GenBank/DDBJ whole genome shotgun (WGS) entry which is preliminary data.</text>
</comment>
<name>A0A0F8X1N6_9ZZZZ</name>